<protein>
    <submittedName>
        <fullName evidence="2">Vibrio cholerae RfbT protein</fullName>
    </submittedName>
</protein>
<gene>
    <name evidence="2" type="ORF">BWY04_01510</name>
</gene>
<dbReference type="Pfam" id="PF05050">
    <property type="entry name" value="Methyltransf_21"/>
    <property type="match status" value="1"/>
</dbReference>
<dbReference type="NCBIfam" id="TIGR01444">
    <property type="entry name" value="fkbM_fam"/>
    <property type="match status" value="1"/>
</dbReference>
<dbReference type="Proteomes" id="UP000485621">
    <property type="component" value="Unassembled WGS sequence"/>
</dbReference>
<organism evidence="2">
    <name type="scientific">candidate division CPR1 bacterium ADurb.Bin160</name>
    <dbReference type="NCBI Taxonomy" id="1852826"/>
    <lineage>
        <taxon>Bacteria</taxon>
        <taxon>candidate division CPR1</taxon>
    </lineage>
</organism>
<dbReference type="PANTHER" id="PTHR34203">
    <property type="entry name" value="METHYLTRANSFERASE, FKBM FAMILY PROTEIN"/>
    <property type="match status" value="1"/>
</dbReference>
<evidence type="ECO:0000313" key="2">
    <source>
        <dbReference type="EMBL" id="OQB39839.1"/>
    </source>
</evidence>
<dbReference type="InterPro" id="IPR006342">
    <property type="entry name" value="FkbM_mtfrase"/>
</dbReference>
<evidence type="ECO:0000259" key="1">
    <source>
        <dbReference type="Pfam" id="PF05050"/>
    </source>
</evidence>
<sequence length="290" mass="33222">MKYLEKEIGKFKMRIKSKEGGIHSDLRRMKKGSTKEREPELLNTIKDEVKEGFTAIDLGANIGYITLLLSDLVGKKGKVLAIEPEPENFEILKYNLELNKIKNVEPINLAISDGDKKICFHIGKSSNLSSILPSKNSTNKIIDVNCLTLTSLLKNRPYPNFIKMDVEGAEVEIFRGMYEYFKNNNDGNCLIILEIHPIFYSKKHNLEIEFKKFLDIGFSTKYVISAGVPIPDLFKKYGYTPEKVFRNRGVYTTVTDKDMLYFSCKQHIQKVPGKKDSTKIVRYVGLYRGK</sequence>
<feature type="domain" description="Methyltransferase FkbM" evidence="1">
    <location>
        <begin position="57"/>
        <end position="203"/>
    </location>
</feature>
<dbReference type="PANTHER" id="PTHR34203:SF15">
    <property type="entry name" value="SLL1173 PROTEIN"/>
    <property type="match status" value="1"/>
</dbReference>
<dbReference type="InterPro" id="IPR029063">
    <property type="entry name" value="SAM-dependent_MTases_sf"/>
</dbReference>
<comment type="caution">
    <text evidence="2">The sequence shown here is derived from an EMBL/GenBank/DDBJ whole genome shotgun (WGS) entry which is preliminary data.</text>
</comment>
<dbReference type="CDD" id="cd02440">
    <property type="entry name" value="AdoMet_MTases"/>
    <property type="match status" value="1"/>
</dbReference>
<reference evidence="2" key="1">
    <citation type="submission" date="2017-02" db="EMBL/GenBank/DDBJ databases">
        <title>Delving into the versatile metabolic prowess of the omnipresent phylum Bacteroidetes.</title>
        <authorList>
            <person name="Nobu M.K."/>
            <person name="Mei R."/>
            <person name="Narihiro T."/>
            <person name="Kuroda K."/>
            <person name="Liu W.-T."/>
        </authorList>
    </citation>
    <scope>NUCLEOTIDE SEQUENCE</scope>
    <source>
        <strain evidence="2">ADurb.Bin160</strain>
    </source>
</reference>
<dbReference type="AlphaFoldDB" id="A0A1V5ZI79"/>
<proteinExistence type="predicted"/>
<dbReference type="SUPFAM" id="SSF53335">
    <property type="entry name" value="S-adenosyl-L-methionine-dependent methyltransferases"/>
    <property type="match status" value="1"/>
</dbReference>
<name>A0A1V5ZI79_9BACT</name>
<dbReference type="EMBL" id="MWDB01000071">
    <property type="protein sequence ID" value="OQB39839.1"/>
    <property type="molecule type" value="Genomic_DNA"/>
</dbReference>
<dbReference type="Gene3D" id="3.40.50.150">
    <property type="entry name" value="Vaccinia Virus protein VP39"/>
    <property type="match status" value="1"/>
</dbReference>
<accession>A0A1V5ZI79</accession>
<dbReference type="InterPro" id="IPR052514">
    <property type="entry name" value="SAM-dependent_MTase"/>
</dbReference>